<evidence type="ECO:0008006" key="4">
    <source>
        <dbReference type="Google" id="ProtNLM"/>
    </source>
</evidence>
<evidence type="ECO:0000313" key="2">
    <source>
        <dbReference type="EMBL" id="CAJ0917716.1"/>
    </source>
</evidence>
<name>A0ABN9KNU6_9NEOB</name>
<accession>A0ABN9KNU6</accession>
<dbReference type="PANTHER" id="PTHR33050">
    <property type="entry name" value="REVERSE TRANSCRIPTASE DOMAIN-CONTAINING PROTEIN"/>
    <property type="match status" value="1"/>
</dbReference>
<dbReference type="InterPro" id="IPR052055">
    <property type="entry name" value="Hepadnavirus_pol/RT"/>
</dbReference>
<dbReference type="EMBL" id="CAUEEQ010000714">
    <property type="protein sequence ID" value="CAJ0917716.1"/>
    <property type="molecule type" value="Genomic_DNA"/>
</dbReference>
<gene>
    <name evidence="2" type="ORF">RIMI_LOCUS589535</name>
</gene>
<comment type="caution">
    <text evidence="2">The sequence shown here is derived from an EMBL/GenBank/DDBJ whole genome shotgun (WGS) entry which is preliminary data.</text>
</comment>
<proteinExistence type="predicted"/>
<evidence type="ECO:0000256" key="1">
    <source>
        <dbReference type="SAM" id="MobiDB-lite"/>
    </source>
</evidence>
<dbReference type="PANTHER" id="PTHR33050:SF7">
    <property type="entry name" value="RIBONUCLEASE H"/>
    <property type="match status" value="1"/>
</dbReference>
<dbReference type="Proteomes" id="UP001176940">
    <property type="component" value="Unassembled WGS sequence"/>
</dbReference>
<evidence type="ECO:0000313" key="3">
    <source>
        <dbReference type="Proteomes" id="UP001176940"/>
    </source>
</evidence>
<feature type="region of interest" description="Disordered" evidence="1">
    <location>
        <begin position="214"/>
        <end position="235"/>
    </location>
</feature>
<reference evidence="2" key="1">
    <citation type="submission" date="2023-07" db="EMBL/GenBank/DDBJ databases">
        <authorList>
            <person name="Stuckert A."/>
        </authorList>
    </citation>
    <scope>NUCLEOTIDE SEQUENCE</scope>
</reference>
<keyword evidence="3" id="KW-1185">Reference proteome</keyword>
<sequence>MTHLREQDTLIVPYLDDFLIIDNSPQHCKAQLEKVMHSLNNLRVFLNQQGGTRSPSLMEVTKSIFQLAENNLESLTALHIKGVDNYRADLLSRSRLRQGEWELSQAVVNQITERWGIPDIDLFANNLNRKRSRRLWGKCFYGASYGEIINLFSSVWGTFIYGALNNSVGLQDAYDGSDPSYQKRNSMTPNPGYQADMMGRMPYDASKDPYGSMRKGTDPFMSSGQGPSGTMGDPYSRATGPGLSLVLDQKEVWGAVVHSQI</sequence>
<organism evidence="2 3">
    <name type="scientific">Ranitomeya imitator</name>
    <name type="common">mimic poison frog</name>
    <dbReference type="NCBI Taxonomy" id="111125"/>
    <lineage>
        <taxon>Eukaryota</taxon>
        <taxon>Metazoa</taxon>
        <taxon>Chordata</taxon>
        <taxon>Craniata</taxon>
        <taxon>Vertebrata</taxon>
        <taxon>Euteleostomi</taxon>
        <taxon>Amphibia</taxon>
        <taxon>Batrachia</taxon>
        <taxon>Anura</taxon>
        <taxon>Neobatrachia</taxon>
        <taxon>Hyloidea</taxon>
        <taxon>Dendrobatidae</taxon>
        <taxon>Dendrobatinae</taxon>
        <taxon>Ranitomeya</taxon>
    </lineage>
</organism>
<protein>
    <recommendedName>
        <fullName evidence="4">Reverse transcriptase domain-containing protein</fullName>
    </recommendedName>
</protein>